<dbReference type="InterPro" id="IPR001841">
    <property type="entry name" value="Znf_RING"/>
</dbReference>
<keyword evidence="3 5" id="KW-0863">Zinc-finger</keyword>
<dbReference type="Ensembl" id="ENSPNAT00000074598.1">
    <property type="protein sequence ID" value="ENSPNAP00000060449.1"/>
    <property type="gene ID" value="ENSPNAG00000032364.1"/>
</dbReference>
<evidence type="ECO:0000313" key="9">
    <source>
        <dbReference type="Ensembl" id="ENSPNAP00000060449.1"/>
    </source>
</evidence>
<dbReference type="AlphaFoldDB" id="A0AAR2KD99"/>
<dbReference type="SUPFAM" id="SSF57845">
    <property type="entry name" value="B-box zinc-binding domain"/>
    <property type="match status" value="1"/>
</dbReference>
<dbReference type="SUPFAM" id="SSF57850">
    <property type="entry name" value="RING/U-box"/>
    <property type="match status" value="1"/>
</dbReference>
<dbReference type="InterPro" id="IPR013083">
    <property type="entry name" value="Znf_RING/FYVE/PHD"/>
</dbReference>
<dbReference type="Pfam" id="PF00643">
    <property type="entry name" value="zf-B_box"/>
    <property type="match status" value="1"/>
</dbReference>
<protein>
    <submittedName>
        <fullName evidence="9">Uncharacterized protein</fullName>
    </submittedName>
</protein>
<comment type="similarity">
    <text evidence="1">Belongs to the TRIM/RBCC family.</text>
</comment>
<dbReference type="PROSITE" id="PS50119">
    <property type="entry name" value="ZF_BBOX"/>
    <property type="match status" value="1"/>
</dbReference>
<dbReference type="InterPro" id="IPR000315">
    <property type="entry name" value="Znf_B-box"/>
</dbReference>
<organism evidence="9 10">
    <name type="scientific">Pygocentrus nattereri</name>
    <name type="common">Red-bellied piranha</name>
    <dbReference type="NCBI Taxonomy" id="42514"/>
    <lineage>
        <taxon>Eukaryota</taxon>
        <taxon>Metazoa</taxon>
        <taxon>Chordata</taxon>
        <taxon>Craniata</taxon>
        <taxon>Vertebrata</taxon>
        <taxon>Euteleostomi</taxon>
        <taxon>Actinopterygii</taxon>
        <taxon>Neopterygii</taxon>
        <taxon>Teleostei</taxon>
        <taxon>Ostariophysi</taxon>
        <taxon>Characiformes</taxon>
        <taxon>Characoidei</taxon>
        <taxon>Pygocentrus</taxon>
    </lineage>
</organism>
<evidence type="ECO:0000256" key="6">
    <source>
        <dbReference type="SAM" id="Coils"/>
    </source>
</evidence>
<dbReference type="GeneTree" id="ENSGT00940000164374"/>
<reference evidence="9" key="2">
    <citation type="submission" date="2025-08" db="UniProtKB">
        <authorList>
            <consortium name="Ensembl"/>
        </authorList>
    </citation>
    <scope>IDENTIFICATION</scope>
</reference>
<dbReference type="Proteomes" id="UP001501920">
    <property type="component" value="Chromosome 3"/>
</dbReference>
<accession>A0AAR2KD99</accession>
<feature type="domain" description="B box-type" evidence="8">
    <location>
        <begin position="96"/>
        <end position="137"/>
    </location>
</feature>
<reference evidence="9 10" key="1">
    <citation type="submission" date="2020-10" db="EMBL/GenBank/DDBJ databases">
        <title>Pygocentrus nattereri (red-bellied piranha) genome, fPygNat1, primary haplotype.</title>
        <authorList>
            <person name="Myers G."/>
            <person name="Meyer A."/>
            <person name="Karagic N."/>
            <person name="Pippel M."/>
            <person name="Winkler S."/>
            <person name="Tracey A."/>
            <person name="Wood J."/>
            <person name="Formenti G."/>
            <person name="Howe K."/>
            <person name="Fedrigo O."/>
            <person name="Jarvis E.D."/>
        </authorList>
    </citation>
    <scope>NUCLEOTIDE SEQUENCE [LARGE SCALE GENOMIC DNA]</scope>
</reference>
<reference evidence="9" key="3">
    <citation type="submission" date="2025-09" db="UniProtKB">
        <authorList>
            <consortium name="Ensembl"/>
        </authorList>
    </citation>
    <scope>IDENTIFICATION</scope>
</reference>
<keyword evidence="2" id="KW-0479">Metal-binding</keyword>
<evidence type="ECO:0000259" key="8">
    <source>
        <dbReference type="PROSITE" id="PS50119"/>
    </source>
</evidence>
<evidence type="ECO:0000259" key="7">
    <source>
        <dbReference type="PROSITE" id="PS50089"/>
    </source>
</evidence>
<dbReference type="SMART" id="SM00336">
    <property type="entry name" value="BBOX"/>
    <property type="match status" value="1"/>
</dbReference>
<evidence type="ECO:0000256" key="2">
    <source>
        <dbReference type="ARBA" id="ARBA00022723"/>
    </source>
</evidence>
<evidence type="ECO:0000256" key="3">
    <source>
        <dbReference type="ARBA" id="ARBA00022771"/>
    </source>
</evidence>
<feature type="coiled-coil region" evidence="6">
    <location>
        <begin position="159"/>
        <end position="186"/>
    </location>
</feature>
<dbReference type="Pfam" id="PF00097">
    <property type="entry name" value="zf-C3HC4"/>
    <property type="match status" value="1"/>
</dbReference>
<evidence type="ECO:0000256" key="5">
    <source>
        <dbReference type="PROSITE-ProRule" id="PRU00024"/>
    </source>
</evidence>
<dbReference type="InterPro" id="IPR018957">
    <property type="entry name" value="Znf_C3HC4_RING-type"/>
</dbReference>
<gene>
    <name evidence="9" type="primary">STAMBPL1</name>
</gene>
<dbReference type="PANTHER" id="PTHR24103">
    <property type="entry name" value="E3 UBIQUITIN-PROTEIN LIGASE TRIM"/>
    <property type="match status" value="1"/>
</dbReference>
<dbReference type="GO" id="GO:0008270">
    <property type="term" value="F:zinc ion binding"/>
    <property type="evidence" value="ECO:0007669"/>
    <property type="project" value="UniProtKB-KW"/>
</dbReference>
<keyword evidence="6" id="KW-0175">Coiled coil</keyword>
<evidence type="ECO:0000313" key="10">
    <source>
        <dbReference type="Proteomes" id="UP001501920"/>
    </source>
</evidence>
<keyword evidence="4" id="KW-0862">Zinc</keyword>
<dbReference type="SMART" id="SM00184">
    <property type="entry name" value="RING"/>
    <property type="match status" value="1"/>
</dbReference>
<proteinExistence type="inferred from homology"/>
<evidence type="ECO:0000256" key="1">
    <source>
        <dbReference type="ARBA" id="ARBA00008518"/>
    </source>
</evidence>
<dbReference type="InterPro" id="IPR017907">
    <property type="entry name" value="Znf_RING_CS"/>
</dbReference>
<name>A0AAR2KD99_PYGNA</name>
<sequence>MASLSMQIRCGVCLNDLRDPVSIPCQHSYCRVCITRHLAVNGDENRCPECRSLFSRDDVRVNRALRNIVDAVRAHLEEHESLREPSMSTLRRPNQTSTDQCPNHFETFSLFCETDQKLICVACRRDRRHQGHRFKNLSEAFQANKLKAAERFDILVCENKTLVELIESQADEIKRTREQSKVLSDQLSEQFEQMHQFLRDKEDEVKALLLVEEDNLLERMEVNLFPMEEMLSEVKVNQGVLVSALEMDEPCQFLSEMNEKFDAFFVRPVSDVTVIRNTLFLGPYETDLKVTVCKVMLKSIQPGKCRNNFFKIMQTKKLFLINEHWCFAITDTKQFRCCQKQCKTEFTGLSKLRHTLKVLPWDLSVELLASNYDRRGVRTPCCEKTIHTSPQRRPCRYKTDNCGFLHIKQSSTTDTINKHHLNAKHTNSSVINITKSVVRPRVLNHGGKWHFEMEGYCEKGFGPPLGQ</sequence>
<keyword evidence="10" id="KW-1185">Reference proteome</keyword>
<dbReference type="PROSITE" id="PS50089">
    <property type="entry name" value="ZF_RING_2"/>
    <property type="match status" value="1"/>
</dbReference>
<feature type="domain" description="RING-type" evidence="7">
    <location>
        <begin position="10"/>
        <end position="51"/>
    </location>
</feature>
<dbReference type="Gene3D" id="3.30.160.60">
    <property type="entry name" value="Classic Zinc Finger"/>
    <property type="match status" value="1"/>
</dbReference>
<evidence type="ECO:0000256" key="4">
    <source>
        <dbReference type="ARBA" id="ARBA00022833"/>
    </source>
</evidence>
<dbReference type="PROSITE" id="PS00518">
    <property type="entry name" value="ZF_RING_1"/>
    <property type="match status" value="1"/>
</dbReference>
<dbReference type="InterPro" id="IPR050143">
    <property type="entry name" value="TRIM/RBCC"/>
</dbReference>
<dbReference type="Gene3D" id="3.30.40.10">
    <property type="entry name" value="Zinc/RING finger domain, C3HC4 (zinc finger)"/>
    <property type="match status" value="1"/>
</dbReference>